<dbReference type="InParanoid" id="A0A1B7MMC7"/>
<evidence type="ECO:0000313" key="1">
    <source>
        <dbReference type="EMBL" id="OAX33755.1"/>
    </source>
</evidence>
<dbReference type="OrthoDB" id="2269034at2759"/>
<gene>
    <name evidence="1" type="ORF">K503DRAFT_775256</name>
</gene>
<dbReference type="EMBL" id="KV448713">
    <property type="protein sequence ID" value="OAX33755.1"/>
    <property type="molecule type" value="Genomic_DNA"/>
</dbReference>
<organism evidence="1 2">
    <name type="scientific">Rhizopogon vinicolor AM-OR11-026</name>
    <dbReference type="NCBI Taxonomy" id="1314800"/>
    <lineage>
        <taxon>Eukaryota</taxon>
        <taxon>Fungi</taxon>
        <taxon>Dikarya</taxon>
        <taxon>Basidiomycota</taxon>
        <taxon>Agaricomycotina</taxon>
        <taxon>Agaricomycetes</taxon>
        <taxon>Agaricomycetidae</taxon>
        <taxon>Boletales</taxon>
        <taxon>Suillineae</taxon>
        <taxon>Rhizopogonaceae</taxon>
        <taxon>Rhizopogon</taxon>
    </lineage>
</organism>
<dbReference type="AlphaFoldDB" id="A0A1B7MMC7"/>
<proteinExistence type="predicted"/>
<accession>A0A1B7MMC7</accession>
<name>A0A1B7MMC7_9AGAM</name>
<evidence type="ECO:0000313" key="2">
    <source>
        <dbReference type="Proteomes" id="UP000092154"/>
    </source>
</evidence>
<dbReference type="Proteomes" id="UP000092154">
    <property type="component" value="Unassembled WGS sequence"/>
</dbReference>
<reference evidence="1 2" key="1">
    <citation type="submission" date="2016-06" db="EMBL/GenBank/DDBJ databases">
        <title>Comparative genomics of the ectomycorrhizal sister species Rhizopogon vinicolor and Rhizopogon vesiculosus (Basidiomycota: Boletales) reveals a divergence of the mating type B locus.</title>
        <authorList>
            <consortium name="DOE Joint Genome Institute"/>
            <person name="Mujic A.B."/>
            <person name="Kuo A."/>
            <person name="Tritt A."/>
            <person name="Lipzen A."/>
            <person name="Chen C."/>
            <person name="Johnson J."/>
            <person name="Sharma A."/>
            <person name="Barry K."/>
            <person name="Grigoriev I.V."/>
            <person name="Spatafora J.W."/>
        </authorList>
    </citation>
    <scope>NUCLEOTIDE SEQUENCE [LARGE SCALE GENOMIC DNA]</scope>
    <source>
        <strain evidence="1 2">AM-OR11-026</strain>
    </source>
</reference>
<keyword evidence="2" id="KW-1185">Reference proteome</keyword>
<sequence>MKNVLQSMHGPGKNIYSIFTAFPRVADVVFDQDIREVADFLALESYDQNALPPWLCLQQLTVEMPCMTKSHYL</sequence>
<protein>
    <submittedName>
        <fullName evidence="1">Uncharacterized protein</fullName>
    </submittedName>
</protein>